<name>A0A0C1LKP2_9BACT</name>
<keyword evidence="3" id="KW-1185">Reference proteome</keyword>
<evidence type="ECO:0000259" key="1">
    <source>
        <dbReference type="Pfam" id="PF14292"/>
    </source>
</evidence>
<evidence type="ECO:0000313" key="2">
    <source>
        <dbReference type="EMBL" id="KIC95938.1"/>
    </source>
</evidence>
<dbReference type="GO" id="GO:2001070">
    <property type="term" value="F:starch binding"/>
    <property type="evidence" value="ECO:0007669"/>
    <property type="project" value="InterPro"/>
</dbReference>
<dbReference type="InterPro" id="IPR025970">
    <property type="entry name" value="SusE"/>
</dbReference>
<sequence>MKLIYKIFAVIAIAQLLASCKKENYAETNKGNTPLVIAASKETLVLNEKEKNGEALVLAWTTGTNQGTNASIGYTLQLAKQGTNFTDPVSEDMGTAVYSYKFTTGKLNEIALTKYSAVAGTTIAFEARVIAQANTDGLEPEVSSPVVINVVPYEPVSSTLYLIGDATPNGWDNANATPLTAVEEEPGVFTWTGLLMPGEFKFMTTLGEWLPTYNKGTEPGTLFYRTDFGEPDDKFTVASMATYTVRADLISKTVTIAVPTNPTVPPYERLWIVGDATPNGWNIDAPSEMRVDAGNLFVFDFNEVLKAGEFKIPTTTGNWGGDFYMPLVNQQDLSADGVQLVKGGSPDNKWKITTPGAYKIKLDLYSTKISITPFTPYTKLWLVGDATPAGWNIDNPTPMTADAGNPYIFTWEGAMTAGEFKIPVGTGNWGGDYFMPMVNHQDLSLKQAKFVKGGNPDNKWQITAPGTYRITINQLKETVDIEKL</sequence>
<dbReference type="AlphaFoldDB" id="A0A0C1LKP2"/>
<reference evidence="2 3" key="1">
    <citation type="submission" date="2014-11" db="EMBL/GenBank/DDBJ databases">
        <title>Genome sequence of Flavihumibacter solisilvae 3-3.</title>
        <authorList>
            <person name="Zhou G."/>
            <person name="Li M."/>
            <person name="Wang G."/>
        </authorList>
    </citation>
    <scope>NUCLEOTIDE SEQUENCE [LARGE SCALE GENOMIC DNA]</scope>
    <source>
        <strain evidence="2 3">3-3</strain>
    </source>
</reference>
<dbReference type="PROSITE" id="PS51257">
    <property type="entry name" value="PROKAR_LIPOPROTEIN"/>
    <property type="match status" value="1"/>
</dbReference>
<organism evidence="2 3">
    <name type="scientific">Flavihumibacter solisilvae</name>
    <dbReference type="NCBI Taxonomy" id="1349421"/>
    <lineage>
        <taxon>Bacteria</taxon>
        <taxon>Pseudomonadati</taxon>
        <taxon>Bacteroidota</taxon>
        <taxon>Chitinophagia</taxon>
        <taxon>Chitinophagales</taxon>
        <taxon>Chitinophagaceae</taxon>
        <taxon>Flavihumibacter</taxon>
    </lineage>
</organism>
<dbReference type="Pfam" id="PF14292">
    <property type="entry name" value="SusE"/>
    <property type="match status" value="1"/>
</dbReference>
<dbReference type="Gene3D" id="2.60.40.3620">
    <property type="match status" value="3"/>
</dbReference>
<dbReference type="EMBL" id="JSVC01000003">
    <property type="protein sequence ID" value="KIC95938.1"/>
    <property type="molecule type" value="Genomic_DNA"/>
</dbReference>
<gene>
    <name evidence="2" type="ORF">OI18_03395</name>
</gene>
<comment type="caution">
    <text evidence="2">The sequence shown here is derived from an EMBL/GenBank/DDBJ whole genome shotgun (WGS) entry which is preliminary data.</text>
</comment>
<accession>A0A0C1LKP2</accession>
<dbReference type="STRING" id="1349421.OI18_03395"/>
<dbReference type="Proteomes" id="UP000031408">
    <property type="component" value="Unassembled WGS sequence"/>
</dbReference>
<dbReference type="GO" id="GO:0019867">
    <property type="term" value="C:outer membrane"/>
    <property type="evidence" value="ECO:0007669"/>
    <property type="project" value="InterPro"/>
</dbReference>
<proteinExistence type="predicted"/>
<protein>
    <recommendedName>
        <fullName evidence="1">SusE outer membrane protein domain-containing protein</fullName>
    </recommendedName>
</protein>
<evidence type="ECO:0000313" key="3">
    <source>
        <dbReference type="Proteomes" id="UP000031408"/>
    </source>
</evidence>
<dbReference type="OrthoDB" id="975117at2"/>
<dbReference type="RefSeq" id="WP_039137253.1">
    <property type="nucleotide sequence ID" value="NZ_JSVC01000003.1"/>
</dbReference>
<feature type="domain" description="SusE outer membrane protein" evidence="1">
    <location>
        <begin position="24"/>
        <end position="129"/>
    </location>
</feature>